<evidence type="ECO:0000259" key="1">
    <source>
        <dbReference type="Pfam" id="PF00650"/>
    </source>
</evidence>
<dbReference type="GO" id="GO:1902936">
    <property type="term" value="F:phosphatidylinositol bisphosphate binding"/>
    <property type="evidence" value="ECO:0007669"/>
    <property type="project" value="TreeGrafter"/>
</dbReference>
<dbReference type="PANTHER" id="PTHR10174">
    <property type="entry name" value="ALPHA-TOCOPHEROL TRANSFER PROTEIN-RELATED"/>
    <property type="match status" value="1"/>
</dbReference>
<proteinExistence type="predicted"/>
<accession>E2BG40</accession>
<dbReference type="PANTHER" id="PTHR10174:SF222">
    <property type="entry name" value="GH10083P-RELATED"/>
    <property type="match status" value="1"/>
</dbReference>
<dbReference type="InParanoid" id="E2BG40"/>
<dbReference type="InterPro" id="IPR036865">
    <property type="entry name" value="CRAL-TRIO_dom_sf"/>
</dbReference>
<dbReference type="SUPFAM" id="SSF52087">
    <property type="entry name" value="CRAL/TRIO domain"/>
    <property type="match status" value="1"/>
</dbReference>
<dbReference type="Proteomes" id="UP000008237">
    <property type="component" value="Unassembled WGS sequence"/>
</dbReference>
<protein>
    <recommendedName>
        <fullName evidence="1">CRAL-TRIO domain-containing protein</fullName>
    </recommendedName>
</protein>
<dbReference type="InterPro" id="IPR001251">
    <property type="entry name" value="CRAL-TRIO_dom"/>
</dbReference>
<evidence type="ECO:0000313" key="3">
    <source>
        <dbReference type="Proteomes" id="UP000008237"/>
    </source>
</evidence>
<gene>
    <name evidence="2" type="ORF">EAI_15992</name>
</gene>
<keyword evidence="3" id="KW-1185">Reference proteome</keyword>
<sequence>MLTDVRLEEDMVNSDILIIDCIYLTLNHLLKYTPNLVRKLDLCLEAYGLRYKSIYIINASSYIDRILKIIKAFMSPKIYGRVNMWYAKLLGRREWLQEQEKVKSNESLRTNSVINADELFGINGTFNKLEID</sequence>
<dbReference type="STRING" id="610380.E2BG40"/>
<dbReference type="GO" id="GO:0016020">
    <property type="term" value="C:membrane"/>
    <property type="evidence" value="ECO:0007669"/>
    <property type="project" value="TreeGrafter"/>
</dbReference>
<dbReference type="Pfam" id="PF00650">
    <property type="entry name" value="CRAL_TRIO"/>
    <property type="match status" value="1"/>
</dbReference>
<dbReference type="Gene3D" id="3.40.525.10">
    <property type="entry name" value="CRAL-TRIO lipid binding domain"/>
    <property type="match status" value="1"/>
</dbReference>
<dbReference type="OrthoDB" id="6575879at2759"/>
<dbReference type="EMBL" id="GL448115">
    <property type="protein sequence ID" value="EFN85308.1"/>
    <property type="molecule type" value="Genomic_DNA"/>
</dbReference>
<reference evidence="2 3" key="1">
    <citation type="journal article" date="2010" name="Science">
        <title>Genomic comparison of the ants Camponotus floridanus and Harpegnathos saltator.</title>
        <authorList>
            <person name="Bonasio R."/>
            <person name="Zhang G."/>
            <person name="Ye C."/>
            <person name="Mutti N.S."/>
            <person name="Fang X."/>
            <person name="Qin N."/>
            <person name="Donahue G."/>
            <person name="Yang P."/>
            <person name="Li Q."/>
            <person name="Li C."/>
            <person name="Zhang P."/>
            <person name="Huang Z."/>
            <person name="Berger S.L."/>
            <person name="Reinberg D."/>
            <person name="Wang J."/>
            <person name="Liebig J."/>
        </authorList>
    </citation>
    <scope>NUCLEOTIDE SEQUENCE [LARGE SCALE GENOMIC DNA]</scope>
    <source>
        <strain evidence="2 3">R22 G/1</strain>
    </source>
</reference>
<dbReference type="AlphaFoldDB" id="E2BG40"/>
<name>E2BG40_HARSA</name>
<feature type="domain" description="CRAL-TRIO" evidence="1">
    <location>
        <begin position="10"/>
        <end position="84"/>
    </location>
</feature>
<evidence type="ECO:0000313" key="2">
    <source>
        <dbReference type="EMBL" id="EFN85308.1"/>
    </source>
</evidence>
<organism evidence="3">
    <name type="scientific">Harpegnathos saltator</name>
    <name type="common">Jerdon's jumping ant</name>
    <dbReference type="NCBI Taxonomy" id="610380"/>
    <lineage>
        <taxon>Eukaryota</taxon>
        <taxon>Metazoa</taxon>
        <taxon>Ecdysozoa</taxon>
        <taxon>Arthropoda</taxon>
        <taxon>Hexapoda</taxon>
        <taxon>Insecta</taxon>
        <taxon>Pterygota</taxon>
        <taxon>Neoptera</taxon>
        <taxon>Endopterygota</taxon>
        <taxon>Hymenoptera</taxon>
        <taxon>Apocrita</taxon>
        <taxon>Aculeata</taxon>
        <taxon>Formicoidea</taxon>
        <taxon>Formicidae</taxon>
        <taxon>Ponerinae</taxon>
        <taxon>Ponerini</taxon>
        <taxon>Harpegnathos</taxon>
    </lineage>
</organism>